<dbReference type="Proteomes" id="UP000746690">
    <property type="component" value="Unassembled WGS sequence"/>
</dbReference>
<evidence type="ECO:0000259" key="1">
    <source>
        <dbReference type="Pfam" id="PF03625"/>
    </source>
</evidence>
<proteinExistence type="predicted"/>
<dbReference type="Gene3D" id="3.30.310.70">
    <property type="entry name" value="TT1751-like domain"/>
    <property type="match status" value="1"/>
</dbReference>
<evidence type="ECO:0000313" key="2">
    <source>
        <dbReference type="EMBL" id="NMH87011.1"/>
    </source>
</evidence>
<comment type="caution">
    <text evidence="2">The sequence shown here is derived from an EMBL/GenBank/DDBJ whole genome shotgun (WGS) entry which is preliminary data.</text>
</comment>
<keyword evidence="3" id="KW-1185">Reference proteome</keyword>
<protein>
    <submittedName>
        <fullName evidence="2">DUF302 domain-containing protein</fullName>
    </submittedName>
</protein>
<dbReference type="RefSeq" id="WP_169671146.1">
    <property type="nucleotide sequence ID" value="NZ_JABBHF010000003.1"/>
</dbReference>
<sequence length="132" mass="14643">MNETGIISKISHQDFDTTYQKLKDVIENNPNLKIIVELNHQTNASSVGLELNPTRIIMFGNPNLGTPLMQNTQIIGLDLPQKILVYQDDEGVVSVSYNDPLYLKDRHGITNQEEIINKIAGALDKITNAAIG</sequence>
<feature type="domain" description="DUF302" evidence="1">
    <location>
        <begin position="39"/>
        <end position="100"/>
    </location>
</feature>
<accession>A0ABX1RTZ2</accession>
<organism evidence="2 3">
    <name type="scientific">Flavivirga algicola</name>
    <dbReference type="NCBI Taxonomy" id="2729136"/>
    <lineage>
        <taxon>Bacteria</taxon>
        <taxon>Pseudomonadati</taxon>
        <taxon>Bacteroidota</taxon>
        <taxon>Flavobacteriia</taxon>
        <taxon>Flavobacteriales</taxon>
        <taxon>Flavobacteriaceae</taxon>
        <taxon>Flavivirga</taxon>
    </lineage>
</organism>
<dbReference type="EMBL" id="JABBHF010000003">
    <property type="protein sequence ID" value="NMH87011.1"/>
    <property type="molecule type" value="Genomic_DNA"/>
</dbReference>
<dbReference type="Pfam" id="PF03625">
    <property type="entry name" value="DUF302"/>
    <property type="match status" value="1"/>
</dbReference>
<dbReference type="SUPFAM" id="SSF103247">
    <property type="entry name" value="TT1751-like"/>
    <property type="match status" value="1"/>
</dbReference>
<dbReference type="PANTHER" id="PTHR38342">
    <property type="entry name" value="SLR5037 PROTEIN"/>
    <property type="match status" value="1"/>
</dbReference>
<dbReference type="CDD" id="cd14797">
    <property type="entry name" value="DUF302"/>
    <property type="match status" value="1"/>
</dbReference>
<evidence type="ECO:0000313" key="3">
    <source>
        <dbReference type="Proteomes" id="UP000746690"/>
    </source>
</evidence>
<reference evidence="2 3" key="1">
    <citation type="submission" date="2020-04" db="EMBL/GenBank/DDBJ databases">
        <title>A Flavivirga sp. nov.</title>
        <authorList>
            <person name="Sun X."/>
        </authorList>
    </citation>
    <scope>NUCLEOTIDE SEQUENCE [LARGE SCALE GENOMIC DNA]</scope>
    <source>
        <strain evidence="2 3">Y03</strain>
    </source>
</reference>
<dbReference type="InterPro" id="IPR035923">
    <property type="entry name" value="TT1751-like_sf"/>
</dbReference>
<dbReference type="PANTHER" id="PTHR38342:SF2">
    <property type="entry name" value="INNER MEMBRANE OR EXPORTED"/>
    <property type="match status" value="1"/>
</dbReference>
<name>A0ABX1RTZ2_9FLAO</name>
<dbReference type="InterPro" id="IPR005180">
    <property type="entry name" value="DUF302"/>
</dbReference>
<gene>
    <name evidence="2" type="ORF">HHX25_05805</name>
</gene>